<dbReference type="AlphaFoldDB" id="A0A2Z5UU71"/>
<dbReference type="EMBL" id="AP018005">
    <property type="protein sequence ID" value="BBB15014.1"/>
    <property type="molecule type" value="Genomic_DNA"/>
</dbReference>
<dbReference type="Proteomes" id="UP000282483">
    <property type="component" value="Chromosome"/>
</dbReference>
<sequence length="241" mass="28593">MLAAEEAIARFEQEHSRAMYQAFVERVPVEHQLTNETFDKHSFCEEEEDALPEPPYLAFKIAFVEARYDLKCAEQTLKSLRDSYRKEKSLELAANAKGKGDEAYKRFVGYREKEFYPALQYYKDARKAYFKAFIARQFNWLKHFVHTIKEICVRFIIKPIKNSWKSFNRPVYFVSEVSYDRETACIVEEKQNDKQEQLFKTLHSTLEKMQNGVENKKETTEEAKPVPEIEIVADGIRYRQR</sequence>
<protein>
    <submittedName>
        <fullName evidence="1">Uncharacterized protein</fullName>
    </submittedName>
</protein>
<gene>
    <name evidence="1" type="ORF">RVIR1_05090</name>
</gene>
<dbReference type="KEGG" id="rvi:RVIR1_05090"/>
<evidence type="ECO:0000313" key="1">
    <source>
        <dbReference type="EMBL" id="BBB15014.1"/>
    </source>
</evidence>
<proteinExistence type="predicted"/>
<reference evidence="1 2" key="1">
    <citation type="submission" date="2017-03" db="EMBL/GenBank/DDBJ databases">
        <title>The genome sequence of Candidatus Rickettsiella viridis.</title>
        <authorList>
            <person name="Nikoh N."/>
            <person name="Tsuchida T."/>
            <person name="Yamaguchi K."/>
            <person name="Maeda T."/>
            <person name="Shigenobu S."/>
            <person name="Fukatsu T."/>
        </authorList>
    </citation>
    <scope>NUCLEOTIDE SEQUENCE [LARGE SCALE GENOMIC DNA]</scope>
    <source>
        <strain evidence="1 2">Ap-RA04</strain>
    </source>
</reference>
<accession>A0A2Z5UU71</accession>
<keyword evidence="2" id="KW-1185">Reference proteome</keyword>
<name>A0A2Z5UU71_9COXI</name>
<organism evidence="1 2">
    <name type="scientific">Candidatus Rickettsiella viridis</name>
    <dbReference type="NCBI Taxonomy" id="676208"/>
    <lineage>
        <taxon>Bacteria</taxon>
        <taxon>Pseudomonadati</taxon>
        <taxon>Pseudomonadota</taxon>
        <taxon>Gammaproteobacteria</taxon>
        <taxon>Legionellales</taxon>
        <taxon>Coxiellaceae</taxon>
        <taxon>Rickettsiella</taxon>
    </lineage>
</organism>
<evidence type="ECO:0000313" key="2">
    <source>
        <dbReference type="Proteomes" id="UP000282483"/>
    </source>
</evidence>